<sequence>MKLYMALNMHYALPELFTKAEITLHLKDSVKKVEPDLDQNVVEFTIDIPDSEVIKRDKFEEKRVPVADLPPGLHDDGYTWVFKGDPVKITNTKTVKKARLPIVEDIPRVSIVAVVSREVLLTPHWWCHPDILAVIERYKPKWGAKGYVFDKVGNDKVRLDYIPLTVNPTAVTALVTSLMAFAEQAMEQLPSVVTDHGSQQEFLDL</sequence>
<organism evidence="1 2">
    <name type="scientific">Dysosmobacter segnis</name>
    <dbReference type="NCBI Taxonomy" id="2763042"/>
    <lineage>
        <taxon>Bacteria</taxon>
        <taxon>Bacillati</taxon>
        <taxon>Bacillota</taxon>
        <taxon>Clostridia</taxon>
        <taxon>Eubacteriales</taxon>
        <taxon>Oscillospiraceae</taxon>
        <taxon>Dysosmobacter</taxon>
    </lineage>
</organism>
<comment type="caution">
    <text evidence="1">The sequence shown here is derived from an EMBL/GenBank/DDBJ whole genome shotgun (WGS) entry which is preliminary data.</text>
</comment>
<evidence type="ECO:0000313" key="1">
    <source>
        <dbReference type="EMBL" id="MBC5772349.1"/>
    </source>
</evidence>
<dbReference type="EMBL" id="JACOQI010000070">
    <property type="protein sequence ID" value="MBC5772349.1"/>
    <property type="molecule type" value="Genomic_DNA"/>
</dbReference>
<reference evidence="1" key="1">
    <citation type="submission" date="2020-08" db="EMBL/GenBank/DDBJ databases">
        <title>Genome public.</title>
        <authorList>
            <person name="Liu C."/>
            <person name="Sun Q."/>
        </authorList>
    </citation>
    <scope>NUCLEOTIDE SEQUENCE</scope>
    <source>
        <strain evidence="1">BX15</strain>
    </source>
</reference>
<accession>A0A923MNB0</accession>
<protein>
    <submittedName>
        <fullName evidence="1">Uncharacterized protein</fullName>
    </submittedName>
</protein>
<dbReference type="AlphaFoldDB" id="A0A923MNB0"/>
<proteinExistence type="predicted"/>
<keyword evidence="2" id="KW-1185">Reference proteome</keyword>
<dbReference type="Proteomes" id="UP000620327">
    <property type="component" value="Unassembled WGS sequence"/>
</dbReference>
<evidence type="ECO:0000313" key="2">
    <source>
        <dbReference type="Proteomes" id="UP000620327"/>
    </source>
</evidence>
<gene>
    <name evidence="1" type="ORF">H8Z83_18955</name>
</gene>
<dbReference type="RefSeq" id="WP_187016455.1">
    <property type="nucleotide sequence ID" value="NZ_JACOQI010000070.1"/>
</dbReference>
<name>A0A923MNB0_9FIRM</name>